<dbReference type="PANTHER" id="PTHR36617:SF16">
    <property type="entry name" value="OS04G0516500 PROTEIN"/>
    <property type="match status" value="1"/>
</dbReference>
<dbReference type="Pfam" id="PF13966">
    <property type="entry name" value="zf-RVT"/>
    <property type="match status" value="1"/>
</dbReference>
<keyword evidence="3" id="KW-1185">Reference proteome</keyword>
<dbReference type="PANTHER" id="PTHR36617">
    <property type="entry name" value="PROTEIN, PUTATIVE-RELATED"/>
    <property type="match status" value="1"/>
</dbReference>
<organism evidence="2 3">
    <name type="scientific">Linum trigynum</name>
    <dbReference type="NCBI Taxonomy" id="586398"/>
    <lineage>
        <taxon>Eukaryota</taxon>
        <taxon>Viridiplantae</taxon>
        <taxon>Streptophyta</taxon>
        <taxon>Embryophyta</taxon>
        <taxon>Tracheophyta</taxon>
        <taxon>Spermatophyta</taxon>
        <taxon>Magnoliopsida</taxon>
        <taxon>eudicotyledons</taxon>
        <taxon>Gunneridae</taxon>
        <taxon>Pentapetalae</taxon>
        <taxon>rosids</taxon>
        <taxon>fabids</taxon>
        <taxon>Malpighiales</taxon>
        <taxon>Linaceae</taxon>
        <taxon>Linum</taxon>
    </lineage>
</organism>
<dbReference type="Proteomes" id="UP001497516">
    <property type="component" value="Chromosome 9"/>
</dbReference>
<protein>
    <recommendedName>
        <fullName evidence="1">Reverse transcriptase zinc-binding domain-containing protein</fullName>
    </recommendedName>
</protein>
<gene>
    <name evidence="2" type="ORF">LTRI10_LOCUS53794</name>
</gene>
<feature type="domain" description="Reverse transcriptase zinc-binding" evidence="1">
    <location>
        <begin position="169"/>
        <end position="256"/>
    </location>
</feature>
<evidence type="ECO:0000259" key="1">
    <source>
        <dbReference type="Pfam" id="PF13966"/>
    </source>
</evidence>
<name>A0AAV2GVC8_9ROSI</name>
<evidence type="ECO:0000313" key="2">
    <source>
        <dbReference type="EMBL" id="CAL1414649.1"/>
    </source>
</evidence>
<proteinExistence type="predicted"/>
<dbReference type="InterPro" id="IPR026960">
    <property type="entry name" value="RVT-Znf"/>
</dbReference>
<dbReference type="AlphaFoldDB" id="A0AAV2GVC8"/>
<dbReference type="EMBL" id="OZ034822">
    <property type="protein sequence ID" value="CAL1414649.1"/>
    <property type="molecule type" value="Genomic_DNA"/>
</dbReference>
<sequence length="371" mass="42445">MDLNMQNKALICKWLWRFTQEQDSWWKILIKEKFSDSGTKWFSGGISGSLGCSVWSQIIKEKAVFWRFAQVKPGSGEDTSFWLDYWRGDRSFAEEFPRMAAAAVSPLASIRDLAHVSIESVHWDIPFRTSFRGGVERERERFFDILNTLPPSVFSTGSDSVVWQAADKFSVHSLYCCLVKEKYEQPDDYPYKLIWQAWIPSKICTFLWIVHQRKILTHDSLKKRGWSFPSRCVMCAASEEDANHLFLHCSFAVRVWNIIGAFVHSARGTGSITQVINNWPRGKPANPKEWCTSTLLHALCWSLWKERNRRIFDGVANTEFGIAFRIGSLIALWLAVAGKVDIKAAEEWLRVLKSRTVDGGLNPELAGATVP</sequence>
<reference evidence="2 3" key="1">
    <citation type="submission" date="2024-04" db="EMBL/GenBank/DDBJ databases">
        <authorList>
            <person name="Fracassetti M."/>
        </authorList>
    </citation>
    <scope>NUCLEOTIDE SEQUENCE [LARGE SCALE GENOMIC DNA]</scope>
</reference>
<accession>A0AAV2GVC8</accession>
<evidence type="ECO:0000313" key="3">
    <source>
        <dbReference type="Proteomes" id="UP001497516"/>
    </source>
</evidence>